<protein>
    <submittedName>
        <fullName evidence="3">Uncharacterized protein</fullName>
    </submittedName>
</protein>
<feature type="non-terminal residue" evidence="3">
    <location>
        <position position="409"/>
    </location>
</feature>
<dbReference type="SUPFAM" id="SSF53955">
    <property type="entry name" value="Lysozyme-like"/>
    <property type="match status" value="1"/>
</dbReference>
<dbReference type="AlphaFoldDB" id="A0A2H0UNK3"/>
<feature type="domain" description="SH3b" evidence="2">
    <location>
        <begin position="158"/>
        <end position="218"/>
    </location>
</feature>
<dbReference type="InterPro" id="IPR023346">
    <property type="entry name" value="Lysozyme-like_dom_sf"/>
</dbReference>
<dbReference type="InterPro" id="IPR003646">
    <property type="entry name" value="SH3-like_bac-type"/>
</dbReference>
<accession>A0A2H0UNK3</accession>
<evidence type="ECO:0000259" key="1">
    <source>
        <dbReference type="Pfam" id="PF01464"/>
    </source>
</evidence>
<dbReference type="Proteomes" id="UP000230903">
    <property type="component" value="Unassembled WGS sequence"/>
</dbReference>
<proteinExistence type="predicted"/>
<comment type="caution">
    <text evidence="3">The sequence shown here is derived from an EMBL/GenBank/DDBJ whole genome shotgun (WGS) entry which is preliminary data.</text>
</comment>
<dbReference type="CDD" id="cd00254">
    <property type="entry name" value="LT-like"/>
    <property type="match status" value="1"/>
</dbReference>
<name>A0A2H0UNK3_9BACT</name>
<evidence type="ECO:0000313" key="3">
    <source>
        <dbReference type="EMBL" id="PIR87994.1"/>
    </source>
</evidence>
<reference evidence="4" key="1">
    <citation type="submission" date="2017-09" db="EMBL/GenBank/DDBJ databases">
        <title>Depth-based differentiation of microbial function through sediment-hosted aquifers and enrichment of novel symbionts in the deep terrestrial subsurface.</title>
        <authorList>
            <person name="Probst A.J."/>
            <person name="Ladd B."/>
            <person name="Jarett J.K."/>
            <person name="Geller-Mcgrath D.E."/>
            <person name="Sieber C.M.K."/>
            <person name="Emerson J.B."/>
            <person name="Anantharaman K."/>
            <person name="Thomas B.C."/>
            <person name="Malmstrom R."/>
            <person name="Stieglmeier M."/>
            <person name="Klingl A."/>
            <person name="Woyke T."/>
            <person name="Ryan C.M."/>
            <person name="Banfield J.F."/>
        </authorList>
    </citation>
    <scope>NUCLEOTIDE SEQUENCE [LARGE SCALE GENOMIC DNA]</scope>
</reference>
<dbReference type="Pfam" id="PF01464">
    <property type="entry name" value="SLT"/>
    <property type="match status" value="1"/>
</dbReference>
<gene>
    <name evidence="3" type="ORF">COU10_01590</name>
</gene>
<dbReference type="EMBL" id="PFBC01000027">
    <property type="protein sequence ID" value="PIR87994.1"/>
    <property type="molecule type" value="Genomic_DNA"/>
</dbReference>
<dbReference type="Pfam" id="PF08239">
    <property type="entry name" value="SH3_3"/>
    <property type="match status" value="1"/>
</dbReference>
<evidence type="ECO:0000259" key="2">
    <source>
        <dbReference type="Pfam" id="PF08239"/>
    </source>
</evidence>
<dbReference type="Gene3D" id="2.30.30.40">
    <property type="entry name" value="SH3 Domains"/>
    <property type="match status" value="1"/>
</dbReference>
<dbReference type="InterPro" id="IPR008258">
    <property type="entry name" value="Transglycosylase_SLT_dom_1"/>
</dbReference>
<feature type="domain" description="Transglycosylase SLT" evidence="1">
    <location>
        <begin position="231"/>
        <end position="333"/>
    </location>
</feature>
<dbReference type="Gene3D" id="1.10.530.10">
    <property type="match status" value="1"/>
</dbReference>
<evidence type="ECO:0000313" key="4">
    <source>
        <dbReference type="Proteomes" id="UP000230903"/>
    </source>
</evidence>
<organism evidence="3 4">
    <name type="scientific">Candidatus Harrisonbacteria bacterium CG10_big_fil_rev_8_21_14_0_10_45_28</name>
    <dbReference type="NCBI Taxonomy" id="1974586"/>
    <lineage>
        <taxon>Bacteria</taxon>
        <taxon>Candidatus Harrisoniibacteriota</taxon>
    </lineage>
</organism>
<sequence>MSKFLRLRLVSVKYSGESIGRDVEVEVEALGQVLRVDKRIKVGETKKFSQEIARKELIGDFVSPNIAITVIEKDLFFNDTGKLKGSLGIDLALIEPQLFSFEVGVKESRSIFSWLFWGKRVAIFEIEVEAEVIKIEKANESEFGRIALYFDIDPEVQTANLRLEASDSGNVLKKIPNGEEVVIVKKAIVGIRPTGYLSDLWHKVSYQGIEGFVHSALIEVNGQEREKIIQAIKAKAKEIGIDEGVAINLAYCESKWLPFAHSSADNKGVYQLGESTVGYINSKLGGDVSDSYDPFQCIDGGLRYLRYLLKKYEGSSDYLARAIAGWNAGPNAVPYSGSLDLKGYDPQVADIVHCTLKEHKGESVMKSLKFLLLPIAIGVGLWLIFTPSGHGDLNTEIKVPRGKPTRYWE</sequence>